<sequence>MDRARLLIIGVTAIAVAACEKVPIVDINAGFSLADVAWFEEENTLFVFYQANAEQGLGPESQLELTVRTDHFELPWTPLSQLDTVHTHVPVDCGPKSVCGSTSLALGERPRDVRLRLRYHRAGEMTLNAPVALNIIGRGAAHTNRSLLVYGVFDETNTHVQWRARHQFPTLRNHDVQKYGLRRHFSIADRRHGAIAANFGENPYGYGSVQSCPGALPSLDFGPVETTERAVFDVGSLPLSASESPVVCARSTVTDAKGGTFEAVALARKNPQVRPAFPVLRSPITENTPIKFMLRPCRREISSPHYAMQEQRLFLEDASEICIDNWNAPGFVDELATQFRTRIDQVRTQGRDMVLVLGFHHDDTTGRLGTVLEEALQRVLPFERDKSSPRVTGAFVYDSVAHVVARPELRRLVLWCPPNHTVDDLDEVPVAASSTCPAVSERPDLELGPFRFNQIPILATRAQYLRFIQKYSEAQAGRMTSMSFRAPEHTPLSVNIPIGEFGIATFYNNEILTAEPGDAFSYCPDADKRRIVFRLPGSPTPMGLEVLPELHQLAPQPAYALGLFWDFPFLLKAQYESYLAGSVTAYSFSVPFGIVSSNEETWASGLWTTGEFPMGDILAQCTRFCDHPTFDSSVTYNVQALFRDAYRVQCYRPMFPRPGDGGFPHDP</sequence>
<dbReference type="Proteomes" id="UP001207654">
    <property type="component" value="Unassembled WGS sequence"/>
</dbReference>
<accession>A0ABT4AGF2</accession>
<proteinExistence type="predicted"/>
<dbReference type="RefSeq" id="WP_267539396.1">
    <property type="nucleotide sequence ID" value="NZ_JAPNKA010000001.1"/>
</dbReference>
<evidence type="ECO:0008006" key="3">
    <source>
        <dbReference type="Google" id="ProtNLM"/>
    </source>
</evidence>
<organism evidence="1 2">
    <name type="scientific">Archangium lansingense</name>
    <dbReference type="NCBI Taxonomy" id="2995310"/>
    <lineage>
        <taxon>Bacteria</taxon>
        <taxon>Pseudomonadati</taxon>
        <taxon>Myxococcota</taxon>
        <taxon>Myxococcia</taxon>
        <taxon>Myxococcales</taxon>
        <taxon>Cystobacterineae</taxon>
        <taxon>Archangiaceae</taxon>
        <taxon>Archangium</taxon>
    </lineage>
</organism>
<evidence type="ECO:0000313" key="2">
    <source>
        <dbReference type="Proteomes" id="UP001207654"/>
    </source>
</evidence>
<dbReference type="EMBL" id="JAPNKA010000001">
    <property type="protein sequence ID" value="MCY1080760.1"/>
    <property type="molecule type" value="Genomic_DNA"/>
</dbReference>
<protein>
    <recommendedName>
        <fullName evidence="3">Lipoprotein</fullName>
    </recommendedName>
</protein>
<keyword evidence="2" id="KW-1185">Reference proteome</keyword>
<comment type="caution">
    <text evidence="1">The sequence shown here is derived from an EMBL/GenBank/DDBJ whole genome shotgun (WGS) entry which is preliminary data.</text>
</comment>
<gene>
    <name evidence="1" type="ORF">OV287_40580</name>
</gene>
<evidence type="ECO:0000313" key="1">
    <source>
        <dbReference type="EMBL" id="MCY1080760.1"/>
    </source>
</evidence>
<name>A0ABT4AGF2_9BACT</name>
<reference evidence="1 2" key="1">
    <citation type="submission" date="2022-11" db="EMBL/GenBank/DDBJ databases">
        <title>Minimal conservation of predation-associated metabolite biosynthetic gene clusters underscores biosynthetic potential of Myxococcota including descriptions for ten novel species: Archangium lansinium sp. nov., Myxococcus landrumus sp. nov., Nannocystis bai.</title>
        <authorList>
            <person name="Ahearne A."/>
            <person name="Stevens C."/>
            <person name="Phillips K."/>
        </authorList>
    </citation>
    <scope>NUCLEOTIDE SEQUENCE [LARGE SCALE GENOMIC DNA]</scope>
    <source>
        <strain evidence="1 2">MIWBW</strain>
    </source>
</reference>
<dbReference type="PROSITE" id="PS51257">
    <property type="entry name" value="PROKAR_LIPOPROTEIN"/>
    <property type="match status" value="1"/>
</dbReference>